<proteinExistence type="inferred from homology"/>
<organism evidence="2">
    <name type="scientific">marine sediment metagenome</name>
    <dbReference type="NCBI Taxonomy" id="412755"/>
    <lineage>
        <taxon>unclassified sequences</taxon>
        <taxon>metagenomes</taxon>
        <taxon>ecological metagenomes</taxon>
    </lineage>
</organism>
<dbReference type="PANTHER" id="PTHR30615">
    <property type="entry name" value="UNCHARACTERIZED PROTEIN YJBQ-RELATED"/>
    <property type="match status" value="1"/>
</dbReference>
<dbReference type="AlphaFoldDB" id="X1J963"/>
<evidence type="ECO:0000313" key="2">
    <source>
        <dbReference type="EMBL" id="GAH78020.1"/>
    </source>
</evidence>
<dbReference type="InterPro" id="IPR001602">
    <property type="entry name" value="UPF0047_YjbQ-like"/>
</dbReference>
<dbReference type="SUPFAM" id="SSF111038">
    <property type="entry name" value="YjbQ-like"/>
    <property type="match status" value="1"/>
</dbReference>
<dbReference type="EMBL" id="BARU01040461">
    <property type="protein sequence ID" value="GAH78020.1"/>
    <property type="molecule type" value="Genomic_DNA"/>
</dbReference>
<sequence>MKLVTREMHFSTQGNSEIIDLTNTVKKYLKGTNLNSGLVNLFIPGATGGLTTMEYEPGLIDDLRKTFQRIVPEKTKYLHNLTHKDRNAHSHIRASLIGPSLGIPFEDATLQLGKWQQIVFIDFDNRPRKRKVILQIIGER</sequence>
<dbReference type="Pfam" id="PF01894">
    <property type="entry name" value="YjbQ"/>
    <property type="match status" value="1"/>
</dbReference>
<dbReference type="NCBIfam" id="TIGR00149">
    <property type="entry name" value="TIGR00149_YjbQ"/>
    <property type="match status" value="1"/>
</dbReference>
<dbReference type="Gene3D" id="2.60.120.460">
    <property type="entry name" value="YjbQ-like"/>
    <property type="match status" value="1"/>
</dbReference>
<name>X1J963_9ZZZZ</name>
<evidence type="ECO:0008006" key="3">
    <source>
        <dbReference type="Google" id="ProtNLM"/>
    </source>
</evidence>
<gene>
    <name evidence="2" type="ORF">S03H2_62550</name>
</gene>
<comment type="caution">
    <text evidence="2">The sequence shown here is derived from an EMBL/GenBank/DDBJ whole genome shotgun (WGS) entry which is preliminary data.</text>
</comment>
<comment type="similarity">
    <text evidence="1">Belongs to the UPF0047 family.</text>
</comment>
<dbReference type="InterPro" id="IPR035917">
    <property type="entry name" value="YjbQ-like_sf"/>
</dbReference>
<protein>
    <recommendedName>
        <fullName evidence="3">Secondary thiamine-phosphate synthase enzyme</fullName>
    </recommendedName>
</protein>
<evidence type="ECO:0000256" key="1">
    <source>
        <dbReference type="ARBA" id="ARBA00005534"/>
    </source>
</evidence>
<accession>X1J963</accession>
<reference evidence="2" key="1">
    <citation type="journal article" date="2014" name="Front. Microbiol.">
        <title>High frequency of phylogenetically diverse reductive dehalogenase-homologous genes in deep subseafloor sedimentary metagenomes.</title>
        <authorList>
            <person name="Kawai M."/>
            <person name="Futagami T."/>
            <person name="Toyoda A."/>
            <person name="Takaki Y."/>
            <person name="Nishi S."/>
            <person name="Hori S."/>
            <person name="Arai W."/>
            <person name="Tsubouchi T."/>
            <person name="Morono Y."/>
            <person name="Uchiyama I."/>
            <person name="Ito T."/>
            <person name="Fujiyama A."/>
            <person name="Inagaki F."/>
            <person name="Takami H."/>
        </authorList>
    </citation>
    <scope>NUCLEOTIDE SEQUENCE</scope>
    <source>
        <strain evidence="2">Expedition CK06-06</strain>
    </source>
</reference>
<dbReference type="PIRSF" id="PIRSF004681">
    <property type="entry name" value="UCP004681"/>
    <property type="match status" value="1"/>
</dbReference>
<dbReference type="PANTHER" id="PTHR30615:SF8">
    <property type="entry name" value="UPF0047 PROTEIN C4A8.02C"/>
    <property type="match status" value="1"/>
</dbReference>